<protein>
    <submittedName>
        <fullName evidence="3">Thiolase family protein</fullName>
    </submittedName>
</protein>
<proteinExistence type="predicted"/>
<dbReference type="Pfam" id="PF22691">
    <property type="entry name" value="Thiolase_C_1"/>
    <property type="match status" value="1"/>
</dbReference>
<evidence type="ECO:0000313" key="4">
    <source>
        <dbReference type="Proteomes" id="UP000515811"/>
    </source>
</evidence>
<reference evidence="3 4" key="1">
    <citation type="submission" date="2020-08" db="EMBL/GenBank/DDBJ databases">
        <title>Genome sequence of Diaphorobacter ruginosibacter DSM 27467T.</title>
        <authorList>
            <person name="Hyun D.-W."/>
            <person name="Bae J.-W."/>
        </authorList>
    </citation>
    <scope>NUCLEOTIDE SEQUENCE [LARGE SCALE GENOMIC DNA]</scope>
    <source>
        <strain evidence="3 4">DSM 27467</strain>
    </source>
</reference>
<feature type="domain" description="Thiolase N-terminal" evidence="1">
    <location>
        <begin position="4"/>
        <end position="247"/>
    </location>
</feature>
<feature type="domain" description="Thiolase C-terminal" evidence="2">
    <location>
        <begin position="286"/>
        <end position="406"/>
    </location>
</feature>
<dbReference type="KEGG" id="drg:H9K76_10185"/>
<dbReference type="Gene3D" id="3.40.47.10">
    <property type="match status" value="1"/>
</dbReference>
<dbReference type="AlphaFoldDB" id="A0A7G9RU40"/>
<dbReference type="Pfam" id="PF00108">
    <property type="entry name" value="Thiolase_N"/>
    <property type="match status" value="1"/>
</dbReference>
<evidence type="ECO:0000259" key="1">
    <source>
        <dbReference type="Pfam" id="PF00108"/>
    </source>
</evidence>
<accession>A0A7G9RU40</accession>
<dbReference type="CDD" id="cd00829">
    <property type="entry name" value="SCP-x_thiolase"/>
    <property type="match status" value="1"/>
</dbReference>
<dbReference type="InterPro" id="IPR055140">
    <property type="entry name" value="Thiolase_C_2"/>
</dbReference>
<gene>
    <name evidence="3" type="ORF">H9K76_10185</name>
</gene>
<dbReference type="Proteomes" id="UP000515811">
    <property type="component" value="Chromosome"/>
</dbReference>
<sequence length="413" mass="42826">MQSVYIAGTGMTRFGKHLNRGLKSLAAEAISEAIADAGISASQLQAAYMGNAAAGVMTGQVLVPGEVVLRGIGIGRIPVINVENACATSATAFQQAVQMIALGAYDIVLVAGFEKLYSEDKARTFSVFHGAVDLEAIDHVMAMLQANLSRSGSTADLAGPGRSRSLFMDVYAAMARDYMAECGATQRDFAAVAAKNSFHGSLNPKAQFQDVLTVEQVLAAPMIVDPMTRPMCAPIGDGAAALVLVSEKAARKLGLRDKVRVMSSVLASGWDYAEGTGKKERLVPVVAGQAYEAAGLGPEALDVIELHDAGAPAELIYYEYLGLAAEGEAVALLNSGATRLGGRVPVNPSGGLLRKGHPIGASGCAQLVELTDQLRGRCGPRQVAGARTALAENGGGWIGEDAAAIVISILQKE</sequence>
<dbReference type="SUPFAM" id="SSF53901">
    <property type="entry name" value="Thiolase-like"/>
    <property type="match status" value="1"/>
</dbReference>
<name>A0A7G9RU40_9BURK</name>
<dbReference type="EMBL" id="CP060714">
    <property type="protein sequence ID" value="QNN59115.1"/>
    <property type="molecule type" value="Genomic_DNA"/>
</dbReference>
<dbReference type="InterPro" id="IPR016039">
    <property type="entry name" value="Thiolase-like"/>
</dbReference>
<evidence type="ECO:0000313" key="3">
    <source>
        <dbReference type="EMBL" id="QNN59115.1"/>
    </source>
</evidence>
<organism evidence="3 4">
    <name type="scientific">Diaphorobacter ruginosibacter</name>
    <dbReference type="NCBI Taxonomy" id="1715720"/>
    <lineage>
        <taxon>Bacteria</taxon>
        <taxon>Pseudomonadati</taxon>
        <taxon>Pseudomonadota</taxon>
        <taxon>Betaproteobacteria</taxon>
        <taxon>Burkholderiales</taxon>
        <taxon>Comamonadaceae</taxon>
        <taxon>Diaphorobacter</taxon>
    </lineage>
</organism>
<dbReference type="RefSeq" id="WP_187600046.1">
    <property type="nucleotide sequence ID" value="NZ_CP060714.1"/>
</dbReference>
<keyword evidence="4" id="KW-1185">Reference proteome</keyword>
<dbReference type="PANTHER" id="PTHR42870">
    <property type="entry name" value="ACETYL-COA C-ACETYLTRANSFERASE"/>
    <property type="match status" value="1"/>
</dbReference>
<evidence type="ECO:0000259" key="2">
    <source>
        <dbReference type="Pfam" id="PF22691"/>
    </source>
</evidence>
<dbReference type="InterPro" id="IPR002155">
    <property type="entry name" value="Thiolase"/>
</dbReference>
<dbReference type="GO" id="GO:0003988">
    <property type="term" value="F:acetyl-CoA C-acyltransferase activity"/>
    <property type="evidence" value="ECO:0007669"/>
    <property type="project" value="UniProtKB-ARBA"/>
</dbReference>
<dbReference type="PIRSF" id="PIRSF000429">
    <property type="entry name" value="Ac-CoA_Ac_transf"/>
    <property type="match status" value="1"/>
</dbReference>
<dbReference type="PANTHER" id="PTHR42870:SF1">
    <property type="entry name" value="NON-SPECIFIC LIPID-TRANSFER PROTEIN-LIKE 2"/>
    <property type="match status" value="1"/>
</dbReference>
<dbReference type="InterPro" id="IPR020616">
    <property type="entry name" value="Thiolase_N"/>
</dbReference>